<reference evidence="2 3" key="1">
    <citation type="journal article" date="2011" name="Science">
        <title>Comparative functional genomics of the fission yeasts.</title>
        <authorList>
            <person name="Rhind N."/>
            <person name="Chen Z."/>
            <person name="Yassour M."/>
            <person name="Thompson D.A."/>
            <person name="Haas B.J."/>
            <person name="Habib N."/>
            <person name="Wapinski I."/>
            <person name="Roy S."/>
            <person name="Lin M.F."/>
            <person name="Heiman D.I."/>
            <person name="Young S.K."/>
            <person name="Furuya K."/>
            <person name="Guo Y."/>
            <person name="Pidoux A."/>
            <person name="Chen H.M."/>
            <person name="Robbertse B."/>
            <person name="Goldberg J.M."/>
            <person name="Aoki K."/>
            <person name="Bayne E.H."/>
            <person name="Berlin A.M."/>
            <person name="Desjardins C.A."/>
            <person name="Dobbs E."/>
            <person name="Dukaj L."/>
            <person name="Fan L."/>
            <person name="FitzGerald M.G."/>
            <person name="French C."/>
            <person name="Gujja S."/>
            <person name="Hansen K."/>
            <person name="Keifenheim D."/>
            <person name="Levin J.Z."/>
            <person name="Mosher R.A."/>
            <person name="Mueller C.A."/>
            <person name="Pfiffner J."/>
            <person name="Priest M."/>
            <person name="Russ C."/>
            <person name="Smialowska A."/>
            <person name="Swoboda P."/>
            <person name="Sykes S.M."/>
            <person name="Vaughn M."/>
            <person name="Vengrova S."/>
            <person name="Yoder R."/>
            <person name="Zeng Q."/>
            <person name="Allshire R."/>
            <person name="Baulcombe D."/>
            <person name="Birren B.W."/>
            <person name="Brown W."/>
            <person name="Ekwall K."/>
            <person name="Kellis M."/>
            <person name="Leatherwood J."/>
            <person name="Levin H."/>
            <person name="Margalit H."/>
            <person name="Martienssen R."/>
            <person name="Nieduszynski C.A."/>
            <person name="Spatafora J.W."/>
            <person name="Friedman N."/>
            <person name="Dalgaard J.Z."/>
            <person name="Baumann P."/>
            <person name="Niki H."/>
            <person name="Regev A."/>
            <person name="Nusbaum C."/>
        </authorList>
    </citation>
    <scope>NUCLEOTIDE SEQUENCE [LARGE SCALE GENOMIC DNA]</scope>
    <source>
        <strain evidence="3">OY26 / ATCC MYA-4695 / CBS 11777 / NBRC 106824 / NRRL Y48691</strain>
    </source>
</reference>
<dbReference type="GO" id="GO:0016853">
    <property type="term" value="F:isomerase activity"/>
    <property type="evidence" value="ECO:0007669"/>
    <property type="project" value="UniProtKB-KW"/>
</dbReference>
<dbReference type="Gene3D" id="3.20.20.150">
    <property type="entry name" value="Divalent-metal-dependent TIM barrel enzymes"/>
    <property type="match status" value="1"/>
</dbReference>
<dbReference type="InterPro" id="IPR013022">
    <property type="entry name" value="Xyl_isomerase-like_TIM-brl"/>
</dbReference>
<dbReference type="RefSeq" id="XP_013022965.1">
    <property type="nucleotide sequence ID" value="XM_013167511.1"/>
</dbReference>
<dbReference type="InterPro" id="IPR050312">
    <property type="entry name" value="IolE/XylAMocC-like"/>
</dbReference>
<accession>S9VUW1</accession>
<dbReference type="GeneID" id="25034336"/>
<evidence type="ECO:0000313" key="3">
    <source>
        <dbReference type="Proteomes" id="UP000015464"/>
    </source>
</evidence>
<evidence type="ECO:0000313" key="2">
    <source>
        <dbReference type="EMBL" id="EPY51578.1"/>
    </source>
</evidence>
<dbReference type="HOGENOM" id="CLU_050006_8_1_1"/>
<keyword evidence="3" id="KW-1185">Reference proteome</keyword>
<evidence type="ECO:0000259" key="1">
    <source>
        <dbReference type="Pfam" id="PF01261"/>
    </source>
</evidence>
<dbReference type="STRING" id="653667.S9VUW1"/>
<feature type="domain" description="Xylose isomerase-like TIM barrel" evidence="1">
    <location>
        <begin position="30"/>
        <end position="246"/>
    </location>
</feature>
<organism evidence="2 3">
    <name type="scientific">Schizosaccharomyces cryophilus (strain OY26 / ATCC MYA-4695 / CBS 11777 / NBRC 106824 / NRRL Y48691)</name>
    <name type="common">Fission yeast</name>
    <dbReference type="NCBI Taxonomy" id="653667"/>
    <lineage>
        <taxon>Eukaryota</taxon>
        <taxon>Fungi</taxon>
        <taxon>Dikarya</taxon>
        <taxon>Ascomycota</taxon>
        <taxon>Taphrinomycotina</taxon>
        <taxon>Schizosaccharomycetes</taxon>
        <taxon>Schizosaccharomycetales</taxon>
        <taxon>Schizosaccharomycetaceae</taxon>
        <taxon>Schizosaccharomyces</taxon>
    </lineage>
</organism>
<dbReference type="InterPro" id="IPR036237">
    <property type="entry name" value="Xyl_isomerase-like_sf"/>
</dbReference>
<dbReference type="PANTHER" id="PTHR12110">
    <property type="entry name" value="HYDROXYPYRUVATE ISOMERASE"/>
    <property type="match status" value="1"/>
</dbReference>
<dbReference type="AlphaFoldDB" id="S9VUW1"/>
<name>S9VUW1_SCHCR</name>
<keyword evidence="2" id="KW-0413">Isomerase</keyword>
<dbReference type="eggNOG" id="ENOG502S8TT">
    <property type="taxonomic scope" value="Eukaryota"/>
</dbReference>
<sequence length="307" mass="34057">MICQLSNTEENMHLSTHTWMRPEPLETTLKRASELGYESIELAGIPEQYPIEQTKKLLDKYGLKCWGTVTLQMGDHDLAASNPEQRKKTVQYVKDVVDMAAGLGGSITSVVPVTVGKLAPTSSPENEWNWVIEGLKEVHKHAVSRGIKIGLEPLNRFETYFLNRIDQALALADAVGPEIGIALDPFHLNIEEANLFSAIKSAGTRIVDVHVSDNNRLPVGEGSLDWKKIIDMLNELGYKGGLAVEFMPPIDRTPVSPYPQQLETKPVEVPPALRKFIEDHASSILNDDYYTSLMRKSAESVQALLGK</sequence>
<protein>
    <submittedName>
        <fullName evidence="2">Xylose isomerase domain-containing protein TIM barrel</fullName>
    </submittedName>
</protein>
<dbReference type="Proteomes" id="UP000015464">
    <property type="component" value="Unassembled WGS sequence"/>
</dbReference>
<dbReference type="Pfam" id="PF01261">
    <property type="entry name" value="AP_endonuc_2"/>
    <property type="match status" value="1"/>
</dbReference>
<dbReference type="SUPFAM" id="SSF51658">
    <property type="entry name" value="Xylose isomerase-like"/>
    <property type="match status" value="1"/>
</dbReference>
<dbReference type="EMBL" id="KE546990">
    <property type="protein sequence ID" value="EPY51578.1"/>
    <property type="molecule type" value="Genomic_DNA"/>
</dbReference>
<dbReference type="OrthoDB" id="4214675at2759"/>
<gene>
    <name evidence="2" type="ORF">SPOG_00004</name>
</gene>
<proteinExistence type="predicted"/>
<dbReference type="OMA" id="MKLSCQE"/>